<dbReference type="OrthoDB" id="6023227at2"/>
<reference evidence="2 3" key="1">
    <citation type="submission" date="2015-03" db="EMBL/GenBank/DDBJ databases">
        <title>Genome sequence of Kiloniella sp. P1-1, isolated from the gut microflora of Pacific white shrimp, Penaeus vannamei.</title>
        <authorList>
            <person name="Shao Z."/>
            <person name="Wang L."/>
            <person name="Li X."/>
        </authorList>
    </citation>
    <scope>NUCLEOTIDE SEQUENCE [LARGE SCALE GENOMIC DNA]</scope>
    <source>
        <strain evidence="2 3">P1-1</strain>
    </source>
</reference>
<organism evidence="2 3">
    <name type="scientific">Kiloniella litopenaei</name>
    <dbReference type="NCBI Taxonomy" id="1549748"/>
    <lineage>
        <taxon>Bacteria</taxon>
        <taxon>Pseudomonadati</taxon>
        <taxon>Pseudomonadota</taxon>
        <taxon>Alphaproteobacteria</taxon>
        <taxon>Rhodospirillales</taxon>
        <taxon>Kiloniellaceae</taxon>
        <taxon>Kiloniella</taxon>
    </lineage>
</organism>
<keyword evidence="1" id="KW-0732">Signal</keyword>
<comment type="caution">
    <text evidence="2">The sequence shown here is derived from an EMBL/GenBank/DDBJ whole genome shotgun (WGS) entry which is preliminary data.</text>
</comment>
<feature type="chain" id="PRO_5005640664" description="PsbP C-terminal domain-containing protein" evidence="1">
    <location>
        <begin position="23"/>
        <end position="182"/>
    </location>
</feature>
<evidence type="ECO:0008006" key="4">
    <source>
        <dbReference type="Google" id="ProtNLM"/>
    </source>
</evidence>
<sequence length="182" mass="20624">MKRSIGMWKNICSLLLVFVLFACDEPADLANSQSYEKDGVSFILPGNWKVVGEEREEGFRYIDIATSTDAVAGISVFSNGAMFNLEDYVNLIIDSFNDLLPVGSRDRGDIVEFEVDQTDKVEKALRNQFSITLADVEVPHTADFYEMKVQSDRVIIFTQTTNEEKELVQKGFDQLIQSFKQD</sequence>
<gene>
    <name evidence="2" type="ORF">WH95_01160</name>
</gene>
<evidence type="ECO:0000313" key="3">
    <source>
        <dbReference type="Proteomes" id="UP000034491"/>
    </source>
</evidence>
<dbReference type="Proteomes" id="UP000034491">
    <property type="component" value="Unassembled WGS sequence"/>
</dbReference>
<evidence type="ECO:0000313" key="2">
    <source>
        <dbReference type="EMBL" id="KKJ78719.1"/>
    </source>
</evidence>
<dbReference type="STRING" id="1549748.WH95_01160"/>
<proteinExistence type="predicted"/>
<feature type="signal peptide" evidence="1">
    <location>
        <begin position="1"/>
        <end position="22"/>
    </location>
</feature>
<keyword evidence="3" id="KW-1185">Reference proteome</keyword>
<accession>A0A0M2RE62</accession>
<evidence type="ECO:0000256" key="1">
    <source>
        <dbReference type="SAM" id="SignalP"/>
    </source>
</evidence>
<dbReference type="AlphaFoldDB" id="A0A0M2RE62"/>
<protein>
    <recommendedName>
        <fullName evidence="4">PsbP C-terminal domain-containing protein</fullName>
    </recommendedName>
</protein>
<name>A0A0M2RE62_9PROT</name>
<dbReference type="EMBL" id="LANI01000001">
    <property type="protein sequence ID" value="KKJ78719.1"/>
    <property type="molecule type" value="Genomic_DNA"/>
</dbReference>
<dbReference type="PROSITE" id="PS51257">
    <property type="entry name" value="PROKAR_LIPOPROTEIN"/>
    <property type="match status" value="1"/>
</dbReference>
<dbReference type="RefSeq" id="WP_046501835.1">
    <property type="nucleotide sequence ID" value="NZ_LANI01000001.1"/>
</dbReference>